<evidence type="ECO:0000256" key="13">
    <source>
        <dbReference type="ARBA" id="ARBA00035852"/>
    </source>
</evidence>
<keyword evidence="7" id="KW-0378">Hydrolase</keyword>
<name>A0A852RMX7_9ACTN</name>
<evidence type="ECO:0000256" key="19">
    <source>
        <dbReference type="ARBA" id="ARBA00047588"/>
    </source>
</evidence>
<dbReference type="GO" id="GO:0016020">
    <property type="term" value="C:membrane"/>
    <property type="evidence" value="ECO:0007669"/>
    <property type="project" value="UniProtKB-SubCell"/>
</dbReference>
<protein>
    <recommendedName>
        <fullName evidence="17">Acyl-coenzyme A thioesterase THEM4</fullName>
        <ecNumber evidence="16">3.1.2.2</ecNumber>
    </recommendedName>
    <alternativeName>
        <fullName evidence="18">Thioesterase superfamily member 4</fullName>
    </alternativeName>
</protein>
<keyword evidence="4" id="KW-1003">Cell membrane</keyword>
<keyword evidence="10" id="KW-0443">Lipid metabolism</keyword>
<evidence type="ECO:0000256" key="21">
    <source>
        <dbReference type="ARBA" id="ARBA00047969"/>
    </source>
</evidence>
<evidence type="ECO:0000256" key="6">
    <source>
        <dbReference type="ARBA" id="ARBA00022703"/>
    </source>
</evidence>
<dbReference type="PANTHER" id="PTHR12418">
    <property type="entry name" value="ACYL-COENZYME A THIOESTERASE THEM4"/>
    <property type="match status" value="1"/>
</dbReference>
<keyword evidence="12" id="KW-0966">Cell projection</keyword>
<dbReference type="InterPro" id="IPR052365">
    <property type="entry name" value="THEM4/THEM5_acyl-CoA_thioest"/>
</dbReference>
<evidence type="ECO:0000256" key="15">
    <source>
        <dbReference type="ARBA" id="ARBA00038456"/>
    </source>
</evidence>
<evidence type="ECO:0000313" key="26">
    <source>
        <dbReference type="Proteomes" id="UP000582231"/>
    </source>
</evidence>
<dbReference type="AlphaFoldDB" id="A0A852RMX7"/>
<evidence type="ECO:0000256" key="4">
    <source>
        <dbReference type="ARBA" id="ARBA00022475"/>
    </source>
</evidence>
<evidence type="ECO:0000259" key="24">
    <source>
        <dbReference type="Pfam" id="PF03061"/>
    </source>
</evidence>
<comment type="similarity">
    <text evidence="15">Belongs to the THEM4/THEM5 thioesterase family.</text>
</comment>
<dbReference type="InterPro" id="IPR029069">
    <property type="entry name" value="HotDog_dom_sf"/>
</dbReference>
<evidence type="ECO:0000256" key="11">
    <source>
        <dbReference type="ARBA" id="ARBA00023136"/>
    </source>
</evidence>
<dbReference type="GO" id="GO:0006631">
    <property type="term" value="P:fatty acid metabolic process"/>
    <property type="evidence" value="ECO:0007669"/>
    <property type="project" value="UniProtKB-KW"/>
</dbReference>
<dbReference type="RefSeq" id="WP_179728277.1">
    <property type="nucleotide sequence ID" value="NZ_BAABEF010000001.1"/>
</dbReference>
<dbReference type="SUPFAM" id="SSF54637">
    <property type="entry name" value="Thioesterase/thiol ester dehydrase-isomerase"/>
    <property type="match status" value="1"/>
</dbReference>
<organism evidence="25 26">
    <name type="scientific">Nocardioides kongjuensis</name>
    <dbReference type="NCBI Taxonomy" id="349522"/>
    <lineage>
        <taxon>Bacteria</taxon>
        <taxon>Bacillati</taxon>
        <taxon>Actinomycetota</taxon>
        <taxon>Actinomycetes</taxon>
        <taxon>Propionibacteriales</taxon>
        <taxon>Nocardioidaceae</taxon>
        <taxon>Nocardioides</taxon>
    </lineage>
</organism>
<proteinExistence type="inferred from homology"/>
<evidence type="ECO:0000256" key="7">
    <source>
        <dbReference type="ARBA" id="ARBA00022801"/>
    </source>
</evidence>
<comment type="catalytic activity">
    <reaction evidence="20">
        <text>hexadecanoyl-CoA + H2O = hexadecanoate + CoA + H(+)</text>
        <dbReference type="Rhea" id="RHEA:16645"/>
        <dbReference type="ChEBI" id="CHEBI:7896"/>
        <dbReference type="ChEBI" id="CHEBI:15377"/>
        <dbReference type="ChEBI" id="CHEBI:15378"/>
        <dbReference type="ChEBI" id="CHEBI:57287"/>
        <dbReference type="ChEBI" id="CHEBI:57379"/>
        <dbReference type="EC" id="3.1.2.2"/>
    </reaction>
    <physiologicalReaction direction="left-to-right" evidence="20">
        <dbReference type="Rhea" id="RHEA:16646"/>
    </physiologicalReaction>
</comment>
<dbReference type="EC" id="3.1.2.2" evidence="16"/>
<evidence type="ECO:0000256" key="17">
    <source>
        <dbReference type="ARBA" id="ARBA00040123"/>
    </source>
</evidence>
<sequence length="185" mass="19554">MNARRDLAEAVRELASAVAVTDVDDPDLAQAAASARELTKLLRERQLEDVPRTPYDEAVGATHYGWHLDNPALPGLTMVFEDGRATATIPDGLGKAYAGPPGKLHGGVGALLLDVLLSSLVQHHGVRAVTASLTVDYRAATRLDVPLRITGDIVGRSGRKVETVGALWCGEVATVEARGLFVQVG</sequence>
<evidence type="ECO:0000256" key="3">
    <source>
        <dbReference type="ARBA" id="ARBA00004632"/>
    </source>
</evidence>
<evidence type="ECO:0000256" key="18">
    <source>
        <dbReference type="ARBA" id="ARBA00043210"/>
    </source>
</evidence>
<comment type="catalytic activity">
    <reaction evidence="23">
        <text>tetradecanoyl-CoA + H2O = tetradecanoate + CoA + H(+)</text>
        <dbReference type="Rhea" id="RHEA:40119"/>
        <dbReference type="ChEBI" id="CHEBI:15377"/>
        <dbReference type="ChEBI" id="CHEBI:15378"/>
        <dbReference type="ChEBI" id="CHEBI:30807"/>
        <dbReference type="ChEBI" id="CHEBI:57287"/>
        <dbReference type="ChEBI" id="CHEBI:57385"/>
    </reaction>
    <physiologicalReaction direction="left-to-right" evidence="23">
        <dbReference type="Rhea" id="RHEA:40120"/>
    </physiologicalReaction>
</comment>
<evidence type="ECO:0000256" key="12">
    <source>
        <dbReference type="ARBA" id="ARBA00023273"/>
    </source>
</evidence>
<evidence type="ECO:0000256" key="16">
    <source>
        <dbReference type="ARBA" id="ARBA00038848"/>
    </source>
</evidence>
<accession>A0A852RMX7</accession>
<comment type="catalytic activity">
    <reaction evidence="22">
        <text>dodecanoyl-CoA + H2O = dodecanoate + CoA + H(+)</text>
        <dbReference type="Rhea" id="RHEA:30135"/>
        <dbReference type="ChEBI" id="CHEBI:15377"/>
        <dbReference type="ChEBI" id="CHEBI:15378"/>
        <dbReference type="ChEBI" id="CHEBI:18262"/>
        <dbReference type="ChEBI" id="CHEBI:57287"/>
        <dbReference type="ChEBI" id="CHEBI:57375"/>
    </reaction>
    <physiologicalReaction direction="left-to-right" evidence="22">
        <dbReference type="Rhea" id="RHEA:30136"/>
    </physiologicalReaction>
</comment>
<dbReference type="GO" id="GO:0016787">
    <property type="term" value="F:hydrolase activity"/>
    <property type="evidence" value="ECO:0007669"/>
    <property type="project" value="UniProtKB-KW"/>
</dbReference>
<keyword evidence="8" id="KW-0276">Fatty acid metabolism</keyword>
<dbReference type="PANTHER" id="PTHR12418:SF19">
    <property type="entry name" value="ACYL-COENZYME A THIOESTERASE THEM4"/>
    <property type="match status" value="1"/>
</dbReference>
<dbReference type="GO" id="GO:0005737">
    <property type="term" value="C:cytoplasm"/>
    <property type="evidence" value="ECO:0007669"/>
    <property type="project" value="UniProtKB-SubCell"/>
</dbReference>
<keyword evidence="26" id="KW-1185">Reference proteome</keyword>
<evidence type="ECO:0000256" key="9">
    <source>
        <dbReference type="ARBA" id="ARBA00022946"/>
    </source>
</evidence>
<dbReference type="Proteomes" id="UP000582231">
    <property type="component" value="Unassembled WGS sequence"/>
</dbReference>
<dbReference type="Pfam" id="PF03061">
    <property type="entry name" value="4HBT"/>
    <property type="match status" value="1"/>
</dbReference>
<evidence type="ECO:0000256" key="14">
    <source>
        <dbReference type="ARBA" id="ARBA00037002"/>
    </source>
</evidence>
<evidence type="ECO:0000313" key="25">
    <source>
        <dbReference type="EMBL" id="NYD32049.1"/>
    </source>
</evidence>
<evidence type="ECO:0000256" key="22">
    <source>
        <dbReference type="ARBA" id="ARBA00048074"/>
    </source>
</evidence>
<comment type="caution">
    <text evidence="25">The sequence shown here is derived from an EMBL/GenBank/DDBJ whole genome shotgun (WGS) entry which is preliminary data.</text>
</comment>
<dbReference type="EMBL" id="JACCBF010000001">
    <property type="protein sequence ID" value="NYD32049.1"/>
    <property type="molecule type" value="Genomic_DNA"/>
</dbReference>
<evidence type="ECO:0000256" key="1">
    <source>
        <dbReference type="ARBA" id="ARBA00004170"/>
    </source>
</evidence>
<feature type="domain" description="Thioesterase" evidence="24">
    <location>
        <begin position="102"/>
        <end position="172"/>
    </location>
</feature>
<evidence type="ECO:0000256" key="5">
    <source>
        <dbReference type="ARBA" id="ARBA00022490"/>
    </source>
</evidence>
<keyword evidence="5" id="KW-0963">Cytoplasm</keyword>
<dbReference type="InterPro" id="IPR006683">
    <property type="entry name" value="Thioestr_dom"/>
</dbReference>
<evidence type="ECO:0000256" key="10">
    <source>
        <dbReference type="ARBA" id="ARBA00023098"/>
    </source>
</evidence>
<evidence type="ECO:0000256" key="8">
    <source>
        <dbReference type="ARBA" id="ARBA00022832"/>
    </source>
</evidence>
<comment type="catalytic activity">
    <reaction evidence="13">
        <text>(5Z,8Z,11Z,14Z)-eicosatetraenoyl-CoA + H2O = (5Z,8Z,11Z,14Z)-eicosatetraenoate + CoA + H(+)</text>
        <dbReference type="Rhea" id="RHEA:40151"/>
        <dbReference type="ChEBI" id="CHEBI:15377"/>
        <dbReference type="ChEBI" id="CHEBI:15378"/>
        <dbReference type="ChEBI" id="CHEBI:32395"/>
        <dbReference type="ChEBI" id="CHEBI:57287"/>
        <dbReference type="ChEBI" id="CHEBI:57368"/>
    </reaction>
    <physiologicalReaction direction="left-to-right" evidence="13">
        <dbReference type="Rhea" id="RHEA:40152"/>
    </physiologicalReaction>
</comment>
<comment type="catalytic activity">
    <reaction evidence="21">
        <text>decanoyl-CoA + H2O = decanoate + CoA + H(+)</text>
        <dbReference type="Rhea" id="RHEA:40059"/>
        <dbReference type="ChEBI" id="CHEBI:15377"/>
        <dbReference type="ChEBI" id="CHEBI:15378"/>
        <dbReference type="ChEBI" id="CHEBI:27689"/>
        <dbReference type="ChEBI" id="CHEBI:57287"/>
        <dbReference type="ChEBI" id="CHEBI:61430"/>
    </reaction>
    <physiologicalReaction direction="left-to-right" evidence="21">
        <dbReference type="Rhea" id="RHEA:40060"/>
    </physiologicalReaction>
</comment>
<dbReference type="Gene3D" id="3.10.129.10">
    <property type="entry name" value="Hotdog Thioesterase"/>
    <property type="match status" value="1"/>
</dbReference>
<evidence type="ECO:0000256" key="2">
    <source>
        <dbReference type="ARBA" id="ARBA00004496"/>
    </source>
</evidence>
<evidence type="ECO:0000256" key="23">
    <source>
        <dbReference type="ARBA" id="ARBA00048180"/>
    </source>
</evidence>
<reference evidence="25 26" key="1">
    <citation type="submission" date="2020-07" db="EMBL/GenBank/DDBJ databases">
        <title>Sequencing the genomes of 1000 actinobacteria strains.</title>
        <authorList>
            <person name="Klenk H.-P."/>
        </authorList>
    </citation>
    <scope>NUCLEOTIDE SEQUENCE [LARGE SCALE GENOMIC DNA]</scope>
    <source>
        <strain evidence="25 26">DSM 19082</strain>
    </source>
</reference>
<evidence type="ECO:0000256" key="20">
    <source>
        <dbReference type="ARBA" id="ARBA00047734"/>
    </source>
</evidence>
<keyword evidence="11" id="KW-0472">Membrane</keyword>
<comment type="subcellular location">
    <subcellularLocation>
        <location evidence="3">Cell projection</location>
        <location evidence="3">Ruffle membrane</location>
    </subcellularLocation>
    <subcellularLocation>
        <location evidence="2">Cytoplasm</location>
    </subcellularLocation>
    <subcellularLocation>
        <location evidence="1">Membrane</location>
        <topology evidence="1">Peripheral membrane protein</topology>
    </subcellularLocation>
</comment>
<keyword evidence="9" id="KW-0809">Transit peptide</keyword>
<gene>
    <name evidence="25" type="ORF">BJ958_003595</name>
</gene>
<comment type="catalytic activity">
    <reaction evidence="19">
        <text>octanoyl-CoA + H2O = octanoate + CoA + H(+)</text>
        <dbReference type="Rhea" id="RHEA:30143"/>
        <dbReference type="ChEBI" id="CHEBI:15377"/>
        <dbReference type="ChEBI" id="CHEBI:15378"/>
        <dbReference type="ChEBI" id="CHEBI:25646"/>
        <dbReference type="ChEBI" id="CHEBI:57287"/>
        <dbReference type="ChEBI" id="CHEBI:57386"/>
    </reaction>
    <physiologicalReaction direction="left-to-right" evidence="19">
        <dbReference type="Rhea" id="RHEA:30144"/>
    </physiologicalReaction>
</comment>
<keyword evidence="6" id="KW-0053">Apoptosis</keyword>
<comment type="catalytic activity">
    <reaction evidence="14">
        <text>(9Z)-octadecenoyl-CoA + H2O = (9Z)-octadecenoate + CoA + H(+)</text>
        <dbReference type="Rhea" id="RHEA:40139"/>
        <dbReference type="ChEBI" id="CHEBI:15377"/>
        <dbReference type="ChEBI" id="CHEBI:15378"/>
        <dbReference type="ChEBI" id="CHEBI:30823"/>
        <dbReference type="ChEBI" id="CHEBI:57287"/>
        <dbReference type="ChEBI" id="CHEBI:57387"/>
    </reaction>
    <physiologicalReaction direction="left-to-right" evidence="14">
        <dbReference type="Rhea" id="RHEA:40140"/>
    </physiologicalReaction>
</comment>